<sequence length="674" mass="73731">MKRNGSLRRKLIVIPLLLIFLGASGIGVFSSIILKNSLVDELENSGLYSSKRFIERISDNSETLKIVNNEMEEKIHASNRVVASNEELISNQYVSRLAQQLGIYEINVYDENGKIEFSNISTNIGKKLDKDAKAQTVLTGKSNSLFDEILYNEDSKKTLKYGYLKLPEGGMVQTGVDALRLQYLQKAFSYQKLIEQMASSEEIEFAMMIDESGKVIANNELSIVGKTFDQNSIYFQALESGLDQVAIDKSIATDNNILNVVVPFEIDSQGKHLISLGFSMEKVNAVVNKGRLITYILTALIFIFVGGFLAITSGRVVSIIGILKVHLNGMAQGNFGNVLNRKLISRKDELGEIAQAIDELQGAVTDIVKRVVETNFKLDTAIQALTEKTSETTAASYEVGQTVNAIASGAVSQSEDVKMGRASIASLDTLIEDNEKRLKALEEATEIVEKLKEEGFSELELLIGKSDISTKSAREVTLIIEQTHLSADKITSASEQIKGITRQTNLLALNASIEAARAGEAGKGFSVVADEIRKLAEESNRFTEEITTVISELTQKIGVAVDNMLTLESLVAAQKLSVTGTTDKFKGISTALSVMKTELLSVTDSQSSMMDMNLKIKGIMEHLSNISEDNAAGAEEAAASIEGQVNAIKHVDLKTNELTELMLQLNQRLKLFNI</sequence>
<reference evidence="6 7" key="1">
    <citation type="submission" date="2023-04" db="EMBL/GenBank/DDBJ databases">
        <title>Fusibacter bizertensis strain WBS, isolated from littoral bottom sediments of the Arctic seas - biochemical and genomic analysis.</title>
        <authorList>
            <person name="Brioukhanov A.L."/>
        </authorList>
    </citation>
    <scope>NUCLEOTIDE SEQUENCE [LARGE SCALE GENOMIC DNA]</scope>
    <source>
        <strain evidence="6 7">WBS</strain>
    </source>
</reference>
<keyword evidence="3" id="KW-0175">Coiled coil</keyword>
<evidence type="ECO:0000256" key="2">
    <source>
        <dbReference type="PROSITE-ProRule" id="PRU00284"/>
    </source>
</evidence>
<keyword evidence="7" id="KW-1185">Reference proteome</keyword>
<feature type="domain" description="Methyl-accepting transducer" evidence="5">
    <location>
        <begin position="388"/>
        <end position="645"/>
    </location>
</feature>
<feature type="coiled-coil region" evidence="3">
    <location>
        <begin position="424"/>
        <end position="454"/>
    </location>
</feature>
<protein>
    <submittedName>
        <fullName evidence="6">Methyl-accepting chemotaxis protein</fullName>
    </submittedName>
</protein>
<evidence type="ECO:0000256" key="3">
    <source>
        <dbReference type="SAM" id="Coils"/>
    </source>
</evidence>
<dbReference type="PANTHER" id="PTHR32089:SF112">
    <property type="entry name" value="LYSOZYME-LIKE PROTEIN-RELATED"/>
    <property type="match status" value="1"/>
</dbReference>
<accession>A0ABT6N8M7</accession>
<organism evidence="6 7">
    <name type="scientific">Fusibacter bizertensis</name>
    <dbReference type="NCBI Taxonomy" id="1488331"/>
    <lineage>
        <taxon>Bacteria</taxon>
        <taxon>Bacillati</taxon>
        <taxon>Bacillota</taxon>
        <taxon>Clostridia</taxon>
        <taxon>Eubacteriales</taxon>
        <taxon>Eubacteriales Family XII. Incertae Sedis</taxon>
        <taxon>Fusibacter</taxon>
    </lineage>
</organism>
<evidence type="ECO:0000313" key="6">
    <source>
        <dbReference type="EMBL" id="MDH8676743.1"/>
    </source>
</evidence>
<evidence type="ECO:0000256" key="1">
    <source>
        <dbReference type="ARBA" id="ARBA00023224"/>
    </source>
</evidence>
<dbReference type="SUPFAM" id="SSF103190">
    <property type="entry name" value="Sensory domain-like"/>
    <property type="match status" value="1"/>
</dbReference>
<keyword evidence="4" id="KW-1133">Transmembrane helix</keyword>
<dbReference type="SUPFAM" id="SSF58104">
    <property type="entry name" value="Methyl-accepting chemotaxis protein (MCP) signaling domain"/>
    <property type="match status" value="1"/>
</dbReference>
<dbReference type="Gene3D" id="6.10.340.10">
    <property type="match status" value="1"/>
</dbReference>
<comment type="caution">
    <text evidence="6">The sequence shown here is derived from an EMBL/GenBank/DDBJ whole genome shotgun (WGS) entry which is preliminary data.</text>
</comment>
<evidence type="ECO:0000256" key="4">
    <source>
        <dbReference type="SAM" id="Phobius"/>
    </source>
</evidence>
<dbReference type="Gene3D" id="1.10.287.950">
    <property type="entry name" value="Methyl-accepting chemotaxis protein"/>
    <property type="match status" value="1"/>
</dbReference>
<evidence type="ECO:0000313" key="7">
    <source>
        <dbReference type="Proteomes" id="UP001158045"/>
    </source>
</evidence>
<name>A0ABT6N8M7_9FIRM</name>
<dbReference type="InterPro" id="IPR029151">
    <property type="entry name" value="Sensor-like_sf"/>
</dbReference>
<keyword evidence="4" id="KW-0472">Membrane</keyword>
<dbReference type="Proteomes" id="UP001158045">
    <property type="component" value="Unassembled WGS sequence"/>
</dbReference>
<dbReference type="InterPro" id="IPR004089">
    <property type="entry name" value="MCPsignal_dom"/>
</dbReference>
<dbReference type="PROSITE" id="PS50111">
    <property type="entry name" value="CHEMOTAXIS_TRANSDUC_2"/>
    <property type="match status" value="1"/>
</dbReference>
<gene>
    <name evidence="6" type="ORF">QE109_01220</name>
</gene>
<feature type="transmembrane region" description="Helical" evidence="4">
    <location>
        <begin position="292"/>
        <end position="311"/>
    </location>
</feature>
<dbReference type="PANTHER" id="PTHR32089">
    <property type="entry name" value="METHYL-ACCEPTING CHEMOTAXIS PROTEIN MCPB"/>
    <property type="match status" value="1"/>
</dbReference>
<dbReference type="EMBL" id="JARYZI010000001">
    <property type="protein sequence ID" value="MDH8676743.1"/>
    <property type="molecule type" value="Genomic_DNA"/>
</dbReference>
<dbReference type="SMART" id="SM00283">
    <property type="entry name" value="MA"/>
    <property type="match status" value="1"/>
</dbReference>
<dbReference type="RefSeq" id="WP_281092541.1">
    <property type="nucleotide sequence ID" value="NZ_JARYZI010000001.1"/>
</dbReference>
<keyword evidence="4" id="KW-0812">Transmembrane</keyword>
<keyword evidence="1 2" id="KW-0807">Transducer</keyword>
<proteinExistence type="predicted"/>
<dbReference type="Pfam" id="PF00015">
    <property type="entry name" value="MCPsignal"/>
    <property type="match status" value="1"/>
</dbReference>
<evidence type="ECO:0000259" key="5">
    <source>
        <dbReference type="PROSITE" id="PS50111"/>
    </source>
</evidence>